<comment type="caution">
    <text evidence="1">The sequence shown here is derived from an EMBL/GenBank/DDBJ whole genome shotgun (WGS) entry which is preliminary data.</text>
</comment>
<gene>
    <name evidence="1" type="ORF">PIB30_081107</name>
</gene>
<proteinExistence type="predicted"/>
<dbReference type="EMBL" id="JASCZI010031410">
    <property type="protein sequence ID" value="MED6126723.1"/>
    <property type="molecule type" value="Genomic_DNA"/>
</dbReference>
<evidence type="ECO:0000313" key="1">
    <source>
        <dbReference type="EMBL" id="MED6126723.1"/>
    </source>
</evidence>
<protein>
    <submittedName>
        <fullName evidence="1">Uncharacterized protein</fullName>
    </submittedName>
</protein>
<sequence>MLQTLPVHHKLSTITVILDFRMTKRGNLENAHEAVEIYSAAALRSKFKNFRAQNALYSNSRGRWQALPYSSWYGDMPIGVLKAVLYAQSASSSFLDQSFLDALTTFSKILLSSLFETSTCPLV</sequence>
<name>A0ABU6RSI5_9FABA</name>
<dbReference type="Proteomes" id="UP001341840">
    <property type="component" value="Unassembled WGS sequence"/>
</dbReference>
<accession>A0ABU6RSI5</accession>
<keyword evidence="2" id="KW-1185">Reference proteome</keyword>
<organism evidence="1 2">
    <name type="scientific">Stylosanthes scabra</name>
    <dbReference type="NCBI Taxonomy" id="79078"/>
    <lineage>
        <taxon>Eukaryota</taxon>
        <taxon>Viridiplantae</taxon>
        <taxon>Streptophyta</taxon>
        <taxon>Embryophyta</taxon>
        <taxon>Tracheophyta</taxon>
        <taxon>Spermatophyta</taxon>
        <taxon>Magnoliopsida</taxon>
        <taxon>eudicotyledons</taxon>
        <taxon>Gunneridae</taxon>
        <taxon>Pentapetalae</taxon>
        <taxon>rosids</taxon>
        <taxon>fabids</taxon>
        <taxon>Fabales</taxon>
        <taxon>Fabaceae</taxon>
        <taxon>Papilionoideae</taxon>
        <taxon>50 kb inversion clade</taxon>
        <taxon>dalbergioids sensu lato</taxon>
        <taxon>Dalbergieae</taxon>
        <taxon>Pterocarpus clade</taxon>
        <taxon>Stylosanthes</taxon>
    </lineage>
</organism>
<evidence type="ECO:0000313" key="2">
    <source>
        <dbReference type="Proteomes" id="UP001341840"/>
    </source>
</evidence>
<reference evidence="1 2" key="1">
    <citation type="journal article" date="2023" name="Plants (Basel)">
        <title>Bridging the Gap: Combining Genomics and Transcriptomics Approaches to Understand Stylosanthes scabra, an Orphan Legume from the Brazilian Caatinga.</title>
        <authorList>
            <person name="Ferreira-Neto J.R.C."/>
            <person name="da Silva M.D."/>
            <person name="Binneck E."/>
            <person name="de Melo N.F."/>
            <person name="da Silva R.H."/>
            <person name="de Melo A.L.T.M."/>
            <person name="Pandolfi V."/>
            <person name="Bustamante F.O."/>
            <person name="Brasileiro-Vidal A.C."/>
            <person name="Benko-Iseppon A.M."/>
        </authorList>
    </citation>
    <scope>NUCLEOTIDE SEQUENCE [LARGE SCALE GENOMIC DNA]</scope>
    <source>
        <tissue evidence="1">Leaves</tissue>
    </source>
</reference>